<feature type="region of interest" description="Disordered" evidence="1">
    <location>
        <begin position="131"/>
        <end position="151"/>
    </location>
</feature>
<accession>A0AAW0ADP0</accession>
<name>A0AAW0ADP0_9AGAR</name>
<evidence type="ECO:0000313" key="3">
    <source>
        <dbReference type="Proteomes" id="UP001362999"/>
    </source>
</evidence>
<reference evidence="2 3" key="1">
    <citation type="journal article" date="2024" name="J Genomics">
        <title>Draft genome sequencing and assembly of Favolaschia claudopus CIRM-BRFM 2984 isolated from oak limbs.</title>
        <authorList>
            <person name="Navarro D."/>
            <person name="Drula E."/>
            <person name="Chaduli D."/>
            <person name="Cazenave R."/>
            <person name="Ahrendt S."/>
            <person name="Wang J."/>
            <person name="Lipzen A."/>
            <person name="Daum C."/>
            <person name="Barry K."/>
            <person name="Grigoriev I.V."/>
            <person name="Favel A."/>
            <person name="Rosso M.N."/>
            <person name="Martin F."/>
        </authorList>
    </citation>
    <scope>NUCLEOTIDE SEQUENCE [LARGE SCALE GENOMIC DNA]</scope>
    <source>
        <strain evidence="2 3">CIRM-BRFM 2984</strain>
    </source>
</reference>
<keyword evidence="3" id="KW-1185">Reference proteome</keyword>
<dbReference type="EMBL" id="JAWWNJ010000073">
    <property type="protein sequence ID" value="KAK7007007.1"/>
    <property type="molecule type" value="Genomic_DNA"/>
</dbReference>
<dbReference type="Proteomes" id="UP001362999">
    <property type="component" value="Unassembled WGS sequence"/>
</dbReference>
<protein>
    <submittedName>
        <fullName evidence="2">Uncharacterized protein</fullName>
    </submittedName>
</protein>
<gene>
    <name evidence="2" type="ORF">R3P38DRAFT_1679676</name>
</gene>
<dbReference type="AlphaFoldDB" id="A0AAW0ADP0"/>
<comment type="caution">
    <text evidence="2">The sequence shown here is derived from an EMBL/GenBank/DDBJ whole genome shotgun (WGS) entry which is preliminary data.</text>
</comment>
<evidence type="ECO:0000256" key="1">
    <source>
        <dbReference type="SAM" id="MobiDB-lite"/>
    </source>
</evidence>
<proteinExistence type="predicted"/>
<evidence type="ECO:0000313" key="2">
    <source>
        <dbReference type="EMBL" id="KAK7007007.1"/>
    </source>
</evidence>
<sequence>MRSTWTRTIRNQIQGTNERAMCARERERQEADSEFILYSSGLRIGVEDLLLSLRQTTAKVERWSTGDGEKLTLKDKLETLHMLTGIFGVGDSEGPSSPSRPVFTYDLPQSYLPESIFLTRIFNCCSQTRTRRRGADPASDSGRGGTARVPAFLNVGGTAPVPRRFRFRNRQVEWIGRVLRQRVVKFALFEDLDSTSLKERMRLVAVEYEEGRQ</sequence>
<organism evidence="2 3">
    <name type="scientific">Favolaschia claudopus</name>
    <dbReference type="NCBI Taxonomy" id="2862362"/>
    <lineage>
        <taxon>Eukaryota</taxon>
        <taxon>Fungi</taxon>
        <taxon>Dikarya</taxon>
        <taxon>Basidiomycota</taxon>
        <taxon>Agaricomycotina</taxon>
        <taxon>Agaricomycetes</taxon>
        <taxon>Agaricomycetidae</taxon>
        <taxon>Agaricales</taxon>
        <taxon>Marasmiineae</taxon>
        <taxon>Mycenaceae</taxon>
        <taxon>Favolaschia</taxon>
    </lineage>
</organism>